<accession>A0A4R2L436</accession>
<keyword evidence="3" id="KW-0813">Transport</keyword>
<gene>
    <name evidence="8" type="ORF">EV214_104106</name>
</gene>
<keyword evidence="9" id="KW-1185">Reference proteome</keyword>
<reference evidence="8 9" key="1">
    <citation type="submission" date="2019-03" db="EMBL/GenBank/DDBJ databases">
        <title>Genomic Encyclopedia of Type Strains, Phase IV (KMG-IV): sequencing the most valuable type-strain genomes for metagenomic binning, comparative biology and taxonomic classification.</title>
        <authorList>
            <person name="Goeker M."/>
        </authorList>
    </citation>
    <scope>NUCLEOTIDE SEQUENCE [LARGE SCALE GENOMIC DNA]</scope>
    <source>
        <strain evidence="8 9">DSM 102940</strain>
    </source>
</reference>
<feature type="signal peptide" evidence="4">
    <location>
        <begin position="1"/>
        <end position="20"/>
    </location>
</feature>
<dbReference type="Gene3D" id="1.10.287.470">
    <property type="entry name" value="Helix hairpin bin"/>
    <property type="match status" value="1"/>
</dbReference>
<organism evidence="8 9">
    <name type="scientific">Marinisporobacter balticus</name>
    <dbReference type="NCBI Taxonomy" id="2018667"/>
    <lineage>
        <taxon>Bacteria</taxon>
        <taxon>Bacillati</taxon>
        <taxon>Bacillota</taxon>
        <taxon>Clostridia</taxon>
        <taxon>Peptostreptococcales</taxon>
        <taxon>Thermotaleaceae</taxon>
        <taxon>Marinisporobacter</taxon>
    </lineage>
</organism>
<dbReference type="Pfam" id="PF25954">
    <property type="entry name" value="Beta-barrel_RND_2"/>
    <property type="match status" value="1"/>
</dbReference>
<dbReference type="RefSeq" id="WP_132243242.1">
    <property type="nucleotide sequence ID" value="NZ_SLWV01000004.1"/>
</dbReference>
<dbReference type="Gene3D" id="2.40.50.100">
    <property type="match status" value="1"/>
</dbReference>
<dbReference type="InterPro" id="IPR006143">
    <property type="entry name" value="RND_pump_MFP"/>
</dbReference>
<evidence type="ECO:0000256" key="2">
    <source>
        <dbReference type="ARBA" id="ARBA00009477"/>
    </source>
</evidence>
<protein>
    <submittedName>
        <fullName evidence="8">HlyD family secretion protein</fullName>
    </submittedName>
</protein>
<evidence type="ECO:0000256" key="1">
    <source>
        <dbReference type="ARBA" id="ARBA00004196"/>
    </source>
</evidence>
<dbReference type="OrthoDB" id="9810430at2"/>
<dbReference type="AlphaFoldDB" id="A0A4R2L436"/>
<dbReference type="InterPro" id="IPR058627">
    <property type="entry name" value="MdtA-like_C"/>
</dbReference>
<evidence type="ECO:0000313" key="8">
    <source>
        <dbReference type="EMBL" id="TCO78719.1"/>
    </source>
</evidence>
<dbReference type="Pfam" id="PF25917">
    <property type="entry name" value="BSH_RND"/>
    <property type="match status" value="1"/>
</dbReference>
<dbReference type="InterPro" id="IPR058792">
    <property type="entry name" value="Beta-barrel_RND_2"/>
</dbReference>
<comment type="similarity">
    <text evidence="2">Belongs to the membrane fusion protein (MFP) (TC 8.A.1) family.</text>
</comment>
<feature type="domain" description="Multidrug resistance protein MdtA-like barrel-sandwich hybrid" evidence="5">
    <location>
        <begin position="73"/>
        <end position="226"/>
    </location>
</feature>
<evidence type="ECO:0000256" key="4">
    <source>
        <dbReference type="SAM" id="SignalP"/>
    </source>
</evidence>
<dbReference type="Pfam" id="PF25967">
    <property type="entry name" value="RND-MFP_C"/>
    <property type="match status" value="1"/>
</dbReference>
<evidence type="ECO:0000313" key="9">
    <source>
        <dbReference type="Proteomes" id="UP000294919"/>
    </source>
</evidence>
<evidence type="ECO:0000259" key="5">
    <source>
        <dbReference type="Pfam" id="PF25917"/>
    </source>
</evidence>
<evidence type="ECO:0000259" key="7">
    <source>
        <dbReference type="Pfam" id="PF25967"/>
    </source>
</evidence>
<dbReference type="GO" id="GO:0015562">
    <property type="term" value="F:efflux transmembrane transporter activity"/>
    <property type="evidence" value="ECO:0007669"/>
    <property type="project" value="TreeGrafter"/>
</dbReference>
<dbReference type="PROSITE" id="PS51257">
    <property type="entry name" value="PROKAR_LIPOPROTEIN"/>
    <property type="match status" value="1"/>
</dbReference>
<feature type="domain" description="CusB-like beta-barrel" evidence="6">
    <location>
        <begin position="240"/>
        <end position="309"/>
    </location>
</feature>
<dbReference type="SUPFAM" id="SSF111369">
    <property type="entry name" value="HlyD-like secretion proteins"/>
    <property type="match status" value="1"/>
</dbReference>
<dbReference type="PANTHER" id="PTHR30469:SF20">
    <property type="entry name" value="EFFLUX RND TRANSPORTER PERIPLASMIC ADAPTOR SUBUNIT"/>
    <property type="match status" value="1"/>
</dbReference>
<dbReference type="InterPro" id="IPR058625">
    <property type="entry name" value="MdtA-like_BSH"/>
</dbReference>
<dbReference type="Gene3D" id="2.40.420.20">
    <property type="match status" value="1"/>
</dbReference>
<comment type="caution">
    <text evidence="8">The sequence shown here is derived from an EMBL/GenBank/DDBJ whole genome shotgun (WGS) entry which is preliminary data.</text>
</comment>
<feature type="domain" description="Multidrug resistance protein MdtA-like C-terminal permuted SH3" evidence="7">
    <location>
        <begin position="317"/>
        <end position="375"/>
    </location>
</feature>
<dbReference type="Gene3D" id="2.40.30.170">
    <property type="match status" value="1"/>
</dbReference>
<evidence type="ECO:0000259" key="6">
    <source>
        <dbReference type="Pfam" id="PF25954"/>
    </source>
</evidence>
<dbReference type="Proteomes" id="UP000294919">
    <property type="component" value="Unassembled WGS sequence"/>
</dbReference>
<dbReference type="EMBL" id="SLWV01000004">
    <property type="protein sequence ID" value="TCO78719.1"/>
    <property type="molecule type" value="Genomic_DNA"/>
</dbReference>
<dbReference type="GO" id="GO:1990281">
    <property type="term" value="C:efflux pump complex"/>
    <property type="evidence" value="ECO:0007669"/>
    <property type="project" value="TreeGrafter"/>
</dbReference>
<proteinExistence type="inferred from homology"/>
<comment type="subcellular location">
    <subcellularLocation>
        <location evidence="1">Cell envelope</location>
    </subcellularLocation>
</comment>
<dbReference type="PANTHER" id="PTHR30469">
    <property type="entry name" value="MULTIDRUG RESISTANCE PROTEIN MDTA"/>
    <property type="match status" value="1"/>
</dbReference>
<name>A0A4R2L436_9FIRM</name>
<sequence>MKKKIIILFGFVLAMQSILVGCSFQEEQEVMAQGLKPVVVQEIKEENYFDQISLSGNIKPTKTIKLAYKIPGGIIENIFVKEGDAVNKNDVMMQLDAYDYELKLQADQAKWESSKLKMESGIPSKINQAKAALDVTTKNYERMKNLYAEGAVPMAKMDEIEATYIAATNTYQEALDAKEYTNIELQQAEAARDASQSNLKETKLLSPIDGVVLKKIAEIGETAAQGYPVIVLGQLDKVEIEVGASDSSINKIKKGQKAKVYVYGIEKEFEGIVSEVGALADTETRTFPVKVVIENEENELKPGMVGKVDIPLSEKKAVLIPIDAIMNMPEGPIVFIYSEKDGVVREQKITPGEIVKDKLEVKEGLKIGDKIVIEGQFKLKDNDKINVEAIK</sequence>
<keyword evidence="4" id="KW-0732">Signal</keyword>
<evidence type="ECO:0000256" key="3">
    <source>
        <dbReference type="ARBA" id="ARBA00022448"/>
    </source>
</evidence>
<feature type="chain" id="PRO_5039598542" evidence="4">
    <location>
        <begin position="21"/>
        <end position="391"/>
    </location>
</feature>
<dbReference type="NCBIfam" id="TIGR01730">
    <property type="entry name" value="RND_mfp"/>
    <property type="match status" value="1"/>
</dbReference>